<dbReference type="AlphaFoldDB" id="A0A061FX19"/>
<feature type="chain" id="PRO_5001602970" evidence="2">
    <location>
        <begin position="21"/>
        <end position="256"/>
    </location>
</feature>
<dbReference type="STRING" id="3641.A0A061FX19"/>
<dbReference type="Gramene" id="EOY21417">
    <property type="protein sequence ID" value="EOY21417"/>
    <property type="gene ID" value="TCM_012933"/>
</dbReference>
<evidence type="ECO:0000313" key="4">
    <source>
        <dbReference type="Proteomes" id="UP000026915"/>
    </source>
</evidence>
<evidence type="ECO:0000256" key="2">
    <source>
        <dbReference type="SAM" id="SignalP"/>
    </source>
</evidence>
<evidence type="ECO:0000313" key="3">
    <source>
        <dbReference type="EMBL" id="EOY21417.1"/>
    </source>
</evidence>
<keyword evidence="4" id="KW-1185">Reference proteome</keyword>
<keyword evidence="1" id="KW-1133">Transmembrane helix</keyword>
<dbReference type="InterPro" id="IPR003425">
    <property type="entry name" value="CCB3/YggT"/>
</dbReference>
<keyword evidence="2" id="KW-0732">Signal</keyword>
<proteinExistence type="predicted"/>
<dbReference type="PANTHER" id="PTHR33219">
    <property type="entry name" value="YLMG HOMOLOG PROTEIN 2, CHLOROPLASTIC"/>
    <property type="match status" value="1"/>
</dbReference>
<feature type="signal peptide" evidence="2">
    <location>
        <begin position="1"/>
        <end position="20"/>
    </location>
</feature>
<keyword evidence="1" id="KW-0472">Membrane</keyword>
<dbReference type="eggNOG" id="ENOG502S21M">
    <property type="taxonomic scope" value="Eukaryota"/>
</dbReference>
<evidence type="ECO:0000256" key="1">
    <source>
        <dbReference type="SAM" id="Phobius"/>
    </source>
</evidence>
<sequence>MGLGIMAFVLLFIVTLPSLSLWTFSVCISHVTQTHSRQDNVPSLILLSPMAASSHLLSHILVKEWRPLIVKKENSAIFEGFKYPTRRSSYQGHRVSRSSTYCCQGANISTIELMPSKLIISGEPPYIFGIARNVNLHMQVSPEVSSDLTRRLLLADLDPATAKLAISILGPFLSAFAFLFILRIVMSWYPKLPLEKFPYVIAYAPTEPFLMATRKLIPPLGGVDVTPVVWFGLVSFLNEILLGPQGLLVLVSQQVS</sequence>
<dbReference type="HOGENOM" id="CLU_085547_0_0_1"/>
<protein>
    <submittedName>
        <fullName evidence="3">Cofactor assembly</fullName>
    </submittedName>
</protein>
<dbReference type="InParanoid" id="A0A061FX19"/>
<reference evidence="3 4" key="1">
    <citation type="journal article" date="2013" name="Genome Biol.">
        <title>The genome sequence of the most widely cultivated cacao type and its use to identify candidate genes regulating pod color.</title>
        <authorList>
            <person name="Motamayor J.C."/>
            <person name="Mockaitis K."/>
            <person name="Schmutz J."/>
            <person name="Haiminen N."/>
            <person name="Iii D.L."/>
            <person name="Cornejo O."/>
            <person name="Findley S.D."/>
            <person name="Zheng P."/>
            <person name="Utro F."/>
            <person name="Royaert S."/>
            <person name="Saski C."/>
            <person name="Jenkins J."/>
            <person name="Podicheti R."/>
            <person name="Zhao M."/>
            <person name="Scheffler B.E."/>
            <person name="Stack J.C."/>
            <person name="Feltus F.A."/>
            <person name="Mustiga G.M."/>
            <person name="Amores F."/>
            <person name="Phillips W."/>
            <person name="Marelli J.P."/>
            <person name="May G.D."/>
            <person name="Shapiro H."/>
            <person name="Ma J."/>
            <person name="Bustamante C.D."/>
            <person name="Schnell R.J."/>
            <person name="Main D."/>
            <person name="Gilbert D."/>
            <person name="Parida L."/>
            <person name="Kuhn D.N."/>
        </authorList>
    </citation>
    <scope>NUCLEOTIDE SEQUENCE [LARGE SCALE GENOMIC DNA]</scope>
    <source>
        <strain evidence="4">cv. Matina 1-6</strain>
    </source>
</reference>
<feature type="transmembrane region" description="Helical" evidence="1">
    <location>
        <begin position="228"/>
        <end position="251"/>
    </location>
</feature>
<feature type="transmembrane region" description="Helical" evidence="1">
    <location>
        <begin position="164"/>
        <end position="189"/>
    </location>
</feature>
<gene>
    <name evidence="3" type="ORF">TCM_012933</name>
</gene>
<name>A0A061FX19_THECC</name>
<keyword evidence="1" id="KW-0812">Transmembrane</keyword>
<dbReference type="PANTHER" id="PTHR33219:SF14">
    <property type="entry name" value="PROTEIN COFACTOR ASSEMBLY OF COMPLEX C SUBUNIT B CCB3, CHLOROPLASTIC-RELATED"/>
    <property type="match status" value="1"/>
</dbReference>
<dbReference type="GO" id="GO:0016020">
    <property type="term" value="C:membrane"/>
    <property type="evidence" value="ECO:0007669"/>
    <property type="project" value="InterPro"/>
</dbReference>
<accession>A0A061FX19</accession>
<dbReference type="Proteomes" id="UP000026915">
    <property type="component" value="Chromosome 3"/>
</dbReference>
<organism evidence="3 4">
    <name type="scientific">Theobroma cacao</name>
    <name type="common">Cacao</name>
    <name type="synonym">Cocoa</name>
    <dbReference type="NCBI Taxonomy" id="3641"/>
    <lineage>
        <taxon>Eukaryota</taxon>
        <taxon>Viridiplantae</taxon>
        <taxon>Streptophyta</taxon>
        <taxon>Embryophyta</taxon>
        <taxon>Tracheophyta</taxon>
        <taxon>Spermatophyta</taxon>
        <taxon>Magnoliopsida</taxon>
        <taxon>eudicotyledons</taxon>
        <taxon>Gunneridae</taxon>
        <taxon>Pentapetalae</taxon>
        <taxon>rosids</taxon>
        <taxon>malvids</taxon>
        <taxon>Malvales</taxon>
        <taxon>Malvaceae</taxon>
        <taxon>Byttnerioideae</taxon>
        <taxon>Theobroma</taxon>
    </lineage>
</organism>
<dbReference type="OMA" id="NSAIFEG"/>
<dbReference type="EMBL" id="CM001881">
    <property type="protein sequence ID" value="EOY21417.1"/>
    <property type="molecule type" value="Genomic_DNA"/>
</dbReference>
<dbReference type="FunCoup" id="A0A061FX19">
    <property type="interactions" value="532"/>
</dbReference>
<dbReference type="Pfam" id="PF02325">
    <property type="entry name" value="CCB3_YggT"/>
    <property type="match status" value="1"/>
</dbReference>